<dbReference type="Pfam" id="PF01243">
    <property type="entry name" value="PNPOx_N"/>
    <property type="match status" value="1"/>
</dbReference>
<dbReference type="OrthoDB" id="3293200at2"/>
<dbReference type="KEGG" id="mlj:MLAC_18230"/>
<dbReference type="PANTHER" id="PTHR35176">
    <property type="entry name" value="HEME OXYGENASE HI_0854-RELATED"/>
    <property type="match status" value="1"/>
</dbReference>
<gene>
    <name evidence="3" type="ORF">MLAC_18230</name>
</gene>
<dbReference type="AlphaFoldDB" id="A0A1X1XVI0"/>
<dbReference type="GO" id="GO:0070967">
    <property type="term" value="F:coenzyme F420 binding"/>
    <property type="evidence" value="ECO:0007669"/>
    <property type="project" value="TreeGrafter"/>
</dbReference>
<dbReference type="EMBL" id="AP022581">
    <property type="protein sequence ID" value="BBX96529.1"/>
    <property type="molecule type" value="Genomic_DNA"/>
</dbReference>
<evidence type="ECO:0000256" key="1">
    <source>
        <dbReference type="ARBA" id="ARBA00023002"/>
    </source>
</evidence>
<organism evidence="3 4">
    <name type="scientific">Mycobacterium lacus</name>
    <dbReference type="NCBI Taxonomy" id="169765"/>
    <lineage>
        <taxon>Bacteria</taxon>
        <taxon>Bacillati</taxon>
        <taxon>Actinomycetota</taxon>
        <taxon>Actinomycetes</taxon>
        <taxon>Mycobacteriales</taxon>
        <taxon>Mycobacteriaceae</taxon>
        <taxon>Mycobacterium</taxon>
    </lineage>
</organism>
<evidence type="ECO:0000313" key="4">
    <source>
        <dbReference type="Proteomes" id="UP000466396"/>
    </source>
</evidence>
<dbReference type="InterPro" id="IPR019920">
    <property type="entry name" value="F420-binding_dom_put"/>
</dbReference>
<evidence type="ECO:0000259" key="2">
    <source>
        <dbReference type="Pfam" id="PF01243"/>
    </source>
</evidence>
<dbReference type="GO" id="GO:0005829">
    <property type="term" value="C:cytosol"/>
    <property type="evidence" value="ECO:0007669"/>
    <property type="project" value="TreeGrafter"/>
</dbReference>
<sequence length="150" mass="16101">MTTLKDAVALAAAESGLAVVSTVRADGTVQASLVNVGLLPHPAGGQPVLGFTTYGKVKLANLRARPQLAVTFKNGWQWATVEGRAELAGPDDPQAWLGPDFHADRLRLLLREVFTAAGGTHDNWPEYDRVMAAERRAVVLIEPTRVYSNG</sequence>
<accession>A0A1X1XVI0</accession>
<dbReference type="SUPFAM" id="SSF50475">
    <property type="entry name" value="FMN-binding split barrel"/>
    <property type="match status" value="1"/>
</dbReference>
<dbReference type="InterPro" id="IPR012349">
    <property type="entry name" value="Split_barrel_FMN-bd"/>
</dbReference>
<dbReference type="RefSeq" id="WP_085162236.1">
    <property type="nucleotide sequence ID" value="NZ_AP022581.1"/>
</dbReference>
<proteinExistence type="predicted"/>
<dbReference type="Proteomes" id="UP000466396">
    <property type="component" value="Chromosome"/>
</dbReference>
<keyword evidence="1" id="KW-0560">Oxidoreductase</keyword>
<keyword evidence="4" id="KW-1185">Reference proteome</keyword>
<dbReference type="InterPro" id="IPR011576">
    <property type="entry name" value="Pyridox_Oxase_N"/>
</dbReference>
<feature type="domain" description="Pyridoxamine 5'-phosphate oxidase N-terminal" evidence="2">
    <location>
        <begin position="5"/>
        <end position="93"/>
    </location>
</feature>
<dbReference type="STRING" id="169765.AWC15_00505"/>
<dbReference type="PANTHER" id="PTHR35176:SF2">
    <property type="entry name" value="F420H(2)-DEPENDENT REDUCTASE RV1155"/>
    <property type="match status" value="1"/>
</dbReference>
<dbReference type="InterPro" id="IPR052019">
    <property type="entry name" value="F420H2_bilvrd_red/Heme_oxyg"/>
</dbReference>
<protein>
    <submittedName>
        <fullName evidence="3">PPOX class F420-dependent enzyme</fullName>
    </submittedName>
</protein>
<reference evidence="3 4" key="1">
    <citation type="journal article" date="2019" name="Emerg. Microbes Infect.">
        <title>Comprehensive subspecies identification of 175 nontuberculous mycobacteria species based on 7547 genomic profiles.</title>
        <authorList>
            <person name="Matsumoto Y."/>
            <person name="Kinjo T."/>
            <person name="Motooka D."/>
            <person name="Nabeya D."/>
            <person name="Jung N."/>
            <person name="Uechi K."/>
            <person name="Horii T."/>
            <person name="Iida T."/>
            <person name="Fujita J."/>
            <person name="Nakamura S."/>
        </authorList>
    </citation>
    <scope>NUCLEOTIDE SEQUENCE [LARGE SCALE GENOMIC DNA]</scope>
    <source>
        <strain evidence="3 4">JCM 15657</strain>
    </source>
</reference>
<dbReference type="GO" id="GO:0016627">
    <property type="term" value="F:oxidoreductase activity, acting on the CH-CH group of donors"/>
    <property type="evidence" value="ECO:0007669"/>
    <property type="project" value="TreeGrafter"/>
</dbReference>
<dbReference type="Gene3D" id="2.30.110.10">
    <property type="entry name" value="Electron Transport, Fmn-binding Protein, Chain A"/>
    <property type="match status" value="1"/>
</dbReference>
<dbReference type="NCBIfam" id="TIGR03618">
    <property type="entry name" value="Rv1155_F420"/>
    <property type="match status" value="1"/>
</dbReference>
<name>A0A1X1XVI0_9MYCO</name>
<evidence type="ECO:0000313" key="3">
    <source>
        <dbReference type="EMBL" id="BBX96529.1"/>
    </source>
</evidence>